<protein>
    <submittedName>
        <fullName evidence="1">Extracellular solute-binding protein family 1</fullName>
    </submittedName>
</protein>
<dbReference type="InterPro" id="IPR050490">
    <property type="entry name" value="Bact_solute-bd_prot1"/>
</dbReference>
<reference evidence="1" key="1">
    <citation type="journal article" date="2012" name="PLoS ONE">
        <title>Gene sets for utilization of primary and secondary nutrition supplies in the distal gut of endangered iberian lynx.</title>
        <authorList>
            <person name="Alcaide M."/>
            <person name="Messina E."/>
            <person name="Richter M."/>
            <person name="Bargiela R."/>
            <person name="Peplies J."/>
            <person name="Huws S.A."/>
            <person name="Newbold C.J."/>
            <person name="Golyshin P.N."/>
            <person name="Simon M.A."/>
            <person name="Lopez G."/>
            <person name="Yakimov M.M."/>
            <person name="Ferrer M."/>
        </authorList>
    </citation>
    <scope>NUCLEOTIDE SEQUENCE</scope>
</reference>
<dbReference type="SUPFAM" id="SSF53850">
    <property type="entry name" value="Periplasmic binding protein-like II"/>
    <property type="match status" value="1"/>
</dbReference>
<dbReference type="PANTHER" id="PTHR43649:SF12">
    <property type="entry name" value="DIACETYLCHITOBIOSE BINDING PROTEIN DASA"/>
    <property type="match status" value="1"/>
</dbReference>
<dbReference type="EMBL" id="AMCI01000836">
    <property type="protein sequence ID" value="EJX07621.1"/>
    <property type="molecule type" value="Genomic_DNA"/>
</dbReference>
<dbReference type="AlphaFoldDB" id="J9D4N2"/>
<organism evidence="1">
    <name type="scientific">gut metagenome</name>
    <dbReference type="NCBI Taxonomy" id="749906"/>
    <lineage>
        <taxon>unclassified sequences</taxon>
        <taxon>metagenomes</taxon>
        <taxon>organismal metagenomes</taxon>
    </lineage>
</organism>
<dbReference type="PANTHER" id="PTHR43649">
    <property type="entry name" value="ARABINOSE-BINDING PROTEIN-RELATED"/>
    <property type="match status" value="1"/>
</dbReference>
<proteinExistence type="predicted"/>
<name>J9D4N2_9ZZZZ</name>
<evidence type="ECO:0000313" key="1">
    <source>
        <dbReference type="EMBL" id="EJX07621.1"/>
    </source>
</evidence>
<sequence length="409" mass="46095">MGHDGALLPLNDLIKEHAPHLQKVLDENATFRGIATAEDGNIYVIPKLQSIQVAEGDFIRMDWLKKLNLEVPNTVDELHDVLLAFRNNDPNGNGKKDEIPFFSRQGTKHFNDVLNLWDAHQDFYVRDGKITFGPMEEEFKLAMTNAVQWYKEGIIDPEWFTRGAKCRDVLLGADQGGFCNDWFSSNAEYNTKLADTIPGFSFLPIAPVENQKGQRIAHTSRTGNPGWGISASCKDPVAAIKYFDFWFTDAGNALINFGVEGLTYNREANGSIKYTDNIMKTDKTALSELRNYGVQYRIGMIQDYAYEEAWSNDIAKEGNKMYEEAGYVYTPIPMLNGTLALKYTAEEDAEYTKIMAGITPFVSEHIQKWVLGSSDFAADYDGFIADLKSKGIERAIEINQAAYDRYINS</sequence>
<comment type="caution">
    <text evidence="1">The sequence shown here is derived from an EMBL/GenBank/DDBJ whole genome shotgun (WGS) entry which is preliminary data.</text>
</comment>
<accession>J9D4N2</accession>
<gene>
    <name evidence="1" type="ORF">EVA_04270</name>
</gene>
<dbReference type="Gene3D" id="3.40.190.10">
    <property type="entry name" value="Periplasmic binding protein-like II"/>
    <property type="match status" value="2"/>
</dbReference>